<evidence type="ECO:0000313" key="3">
    <source>
        <dbReference type="EMBL" id="CTQ33004.1"/>
    </source>
</evidence>
<dbReference type="EMBL" id="CXPG01000017">
    <property type="protein sequence ID" value="CTQ33004.1"/>
    <property type="molecule type" value="Genomic_DNA"/>
</dbReference>
<dbReference type="InterPro" id="IPR050268">
    <property type="entry name" value="NADH-dep_flavin_reductase"/>
</dbReference>
<dbReference type="GO" id="GO:0042602">
    <property type="term" value="F:riboflavin reductase (NADPH) activity"/>
    <property type="evidence" value="ECO:0007669"/>
    <property type="project" value="TreeGrafter"/>
</dbReference>
<proteinExistence type="predicted"/>
<dbReference type="GO" id="GO:0010181">
    <property type="term" value="F:FMN binding"/>
    <property type="evidence" value="ECO:0007669"/>
    <property type="project" value="InterPro"/>
</dbReference>
<feature type="domain" description="Flavin reductase like" evidence="2">
    <location>
        <begin position="14"/>
        <end position="162"/>
    </location>
</feature>
<organism evidence="3 4">
    <name type="scientific">Jannaschia rubra</name>
    <dbReference type="NCBI Taxonomy" id="282197"/>
    <lineage>
        <taxon>Bacteria</taxon>
        <taxon>Pseudomonadati</taxon>
        <taxon>Pseudomonadota</taxon>
        <taxon>Alphaproteobacteria</taxon>
        <taxon>Rhodobacterales</taxon>
        <taxon>Roseobacteraceae</taxon>
        <taxon>Jannaschia</taxon>
    </lineage>
</organism>
<gene>
    <name evidence="3" type="primary">tftC</name>
    <name evidence="3" type="ORF">JAN5088_01779</name>
</gene>
<dbReference type="GO" id="GO:0006208">
    <property type="term" value="P:pyrimidine nucleobase catabolic process"/>
    <property type="evidence" value="ECO:0007669"/>
    <property type="project" value="TreeGrafter"/>
</dbReference>
<dbReference type="SUPFAM" id="SSF50475">
    <property type="entry name" value="FMN-binding split barrel"/>
    <property type="match status" value="1"/>
</dbReference>
<dbReference type="RefSeq" id="WP_055682459.1">
    <property type="nucleotide sequence ID" value="NZ_CANMUL010000005.1"/>
</dbReference>
<dbReference type="STRING" id="282197.SAMN04488517_10750"/>
<name>A0A0M6XSI2_9RHOB</name>
<accession>A0A0M6XSI2</accession>
<dbReference type="EC" id="1.5.1.37" evidence="3"/>
<reference evidence="3 4" key="1">
    <citation type="submission" date="2015-07" db="EMBL/GenBank/DDBJ databases">
        <authorList>
            <person name="Noorani M."/>
        </authorList>
    </citation>
    <scope>NUCLEOTIDE SEQUENCE [LARGE SCALE GENOMIC DNA]</scope>
    <source>
        <strain evidence="3 4">CECT 5088</strain>
    </source>
</reference>
<evidence type="ECO:0000259" key="2">
    <source>
        <dbReference type="SMART" id="SM00903"/>
    </source>
</evidence>
<dbReference type="SMART" id="SM00903">
    <property type="entry name" value="Flavin_Reduct"/>
    <property type="match status" value="1"/>
</dbReference>
<dbReference type="PANTHER" id="PTHR30466">
    <property type="entry name" value="FLAVIN REDUCTASE"/>
    <property type="match status" value="1"/>
</dbReference>
<keyword evidence="4" id="KW-1185">Reference proteome</keyword>
<keyword evidence="1 3" id="KW-0560">Oxidoreductase</keyword>
<dbReference type="AlphaFoldDB" id="A0A0M6XSI2"/>
<dbReference type="Proteomes" id="UP000048908">
    <property type="component" value="Unassembled WGS sequence"/>
</dbReference>
<dbReference type="InterPro" id="IPR002563">
    <property type="entry name" value="Flavin_Rdtase-like_dom"/>
</dbReference>
<dbReference type="PANTHER" id="PTHR30466:SF1">
    <property type="entry name" value="FMN REDUCTASE (NADH) RUTF"/>
    <property type="match status" value="1"/>
</dbReference>
<dbReference type="Pfam" id="PF01613">
    <property type="entry name" value="Flavin_Reduct"/>
    <property type="match status" value="1"/>
</dbReference>
<dbReference type="InterPro" id="IPR012349">
    <property type="entry name" value="Split_barrel_FMN-bd"/>
</dbReference>
<evidence type="ECO:0000313" key="4">
    <source>
        <dbReference type="Proteomes" id="UP000048908"/>
    </source>
</evidence>
<dbReference type="Gene3D" id="2.30.110.10">
    <property type="entry name" value="Electron Transport, Fmn-binding Protein, Chain A"/>
    <property type="match status" value="1"/>
</dbReference>
<sequence length="166" mass="17212">MPDTKLRQDFVHAMSRAAATVSVVTTDGPAGRAGLTVSAMTSVSADGETPTMLVCINKGASAAEPILRNGCFAVNVLEAGQQEVADIFASRIDAPGGDKFAAAPWDVLATGAPVLRALAGFDCEVQSADLVGTHHVIIGAVRAVRVDEEGTPLIYGMRSYLRAEKA</sequence>
<evidence type="ECO:0000256" key="1">
    <source>
        <dbReference type="ARBA" id="ARBA00023002"/>
    </source>
</evidence>
<protein>
    <submittedName>
        <fullName evidence="3">NADH:FAD oxidoreductase</fullName>
        <ecNumber evidence="3">1.5.1.37</ecNumber>
    </submittedName>
</protein>
<dbReference type="OrthoDB" id="9789254at2"/>